<evidence type="ECO:0000256" key="6">
    <source>
        <dbReference type="ARBA" id="ARBA00022989"/>
    </source>
</evidence>
<comment type="subcellular location">
    <subcellularLocation>
        <location evidence="1">Membrane</location>
        <topology evidence="1">Multi-pass membrane protein</topology>
    </subcellularLocation>
</comment>
<dbReference type="PANTHER" id="PTHR19139:SF199">
    <property type="entry name" value="MIP17260P"/>
    <property type="match status" value="1"/>
</dbReference>
<dbReference type="SUPFAM" id="SSF81338">
    <property type="entry name" value="Aquaporin-like"/>
    <property type="match status" value="1"/>
</dbReference>
<evidence type="ECO:0000313" key="11">
    <source>
        <dbReference type="EMBL" id="WWC68269.1"/>
    </source>
</evidence>
<dbReference type="EMBL" id="KV700117">
    <property type="protein sequence ID" value="OCF46941.1"/>
    <property type="molecule type" value="Genomic_DNA"/>
</dbReference>
<evidence type="ECO:0000256" key="1">
    <source>
        <dbReference type="ARBA" id="ARBA00004141"/>
    </source>
</evidence>
<reference evidence="10" key="3">
    <citation type="submission" date="2016-07" db="EMBL/GenBank/DDBJ databases">
        <title>Evolution of pathogenesis and genome organization in the Tremellales.</title>
        <authorList>
            <person name="Cuomo C."/>
            <person name="Litvintseva A."/>
            <person name="Heitman J."/>
            <person name="Chen Y."/>
            <person name="Sun S."/>
            <person name="Springer D."/>
            <person name="Dromer F."/>
            <person name="Young S."/>
            <person name="Zeng Q."/>
            <person name="Chapman S."/>
            <person name="Gujja S."/>
            <person name="Saif S."/>
            <person name="Birren B."/>
        </authorList>
    </citation>
    <scope>NUCLEOTIDE SEQUENCE</scope>
    <source>
        <strain evidence="10">CBS 10737</strain>
    </source>
</reference>
<dbReference type="KEGG" id="kpin:30175084"/>
<evidence type="ECO:0000313" key="12">
    <source>
        <dbReference type="Proteomes" id="UP000094020"/>
    </source>
</evidence>
<dbReference type="InterPro" id="IPR000425">
    <property type="entry name" value="MIP"/>
</dbReference>
<reference evidence="11" key="2">
    <citation type="submission" date="2013-07" db="EMBL/GenBank/DDBJ databases">
        <authorList>
            <consortium name="The Broad Institute Genome Sequencing Platform"/>
            <person name="Cuomo C."/>
            <person name="Litvintseva A."/>
            <person name="Chen Y."/>
            <person name="Heitman J."/>
            <person name="Sun S."/>
            <person name="Springer D."/>
            <person name="Dromer F."/>
            <person name="Young S.K."/>
            <person name="Zeng Q."/>
            <person name="Gargeya S."/>
            <person name="Fitzgerald M."/>
            <person name="Abouelleil A."/>
            <person name="Alvarado L."/>
            <person name="Berlin A.M."/>
            <person name="Chapman S.B."/>
            <person name="Dewar J."/>
            <person name="Goldberg J."/>
            <person name="Griggs A."/>
            <person name="Gujja S."/>
            <person name="Hansen M."/>
            <person name="Howarth C."/>
            <person name="Imamovic A."/>
            <person name="Larimer J."/>
            <person name="McCowan C."/>
            <person name="Murphy C."/>
            <person name="Pearson M."/>
            <person name="Priest M."/>
            <person name="Roberts A."/>
            <person name="Saif S."/>
            <person name="Shea T."/>
            <person name="Sykes S."/>
            <person name="Wortman J."/>
            <person name="Nusbaum C."/>
            <person name="Birren B."/>
        </authorList>
    </citation>
    <scope>NUCLEOTIDE SEQUENCE</scope>
    <source>
        <strain evidence="11">CBS 10737</strain>
    </source>
</reference>
<dbReference type="InterPro" id="IPR023271">
    <property type="entry name" value="Aquaporin-like"/>
</dbReference>
<dbReference type="AlphaFoldDB" id="A0A1B9HUK0"/>
<feature type="transmembrane region" description="Helical" evidence="9">
    <location>
        <begin position="184"/>
        <end position="203"/>
    </location>
</feature>
<dbReference type="PRINTS" id="PR00783">
    <property type="entry name" value="MINTRINSICP"/>
</dbReference>
<organism evidence="10">
    <name type="scientific">Kwoniella pini CBS 10737</name>
    <dbReference type="NCBI Taxonomy" id="1296096"/>
    <lineage>
        <taxon>Eukaryota</taxon>
        <taxon>Fungi</taxon>
        <taxon>Dikarya</taxon>
        <taxon>Basidiomycota</taxon>
        <taxon>Agaricomycotina</taxon>
        <taxon>Tremellomycetes</taxon>
        <taxon>Tremellales</taxon>
        <taxon>Cryptococcaceae</taxon>
        <taxon>Kwoniella</taxon>
    </lineage>
</organism>
<evidence type="ECO:0000256" key="2">
    <source>
        <dbReference type="ARBA" id="ARBA00006175"/>
    </source>
</evidence>
<evidence type="ECO:0000256" key="7">
    <source>
        <dbReference type="ARBA" id="ARBA00023136"/>
    </source>
</evidence>
<dbReference type="EMBL" id="CP144520">
    <property type="protein sequence ID" value="WWC68269.1"/>
    <property type="molecule type" value="Genomic_DNA"/>
</dbReference>
<comment type="similarity">
    <text evidence="2 8">Belongs to the MIP/aquaporin (TC 1.A.8) family.</text>
</comment>
<dbReference type="GO" id="GO:0015250">
    <property type="term" value="F:water channel activity"/>
    <property type="evidence" value="ECO:0007669"/>
    <property type="project" value="TreeGrafter"/>
</dbReference>
<feature type="transmembrane region" description="Helical" evidence="9">
    <location>
        <begin position="210"/>
        <end position="232"/>
    </location>
</feature>
<reference evidence="10" key="1">
    <citation type="submission" date="2013-07" db="EMBL/GenBank/DDBJ databases">
        <title>The Genome Sequence of Cryptococcus pinus CBS10737.</title>
        <authorList>
            <consortium name="The Broad Institute Genome Sequencing Platform"/>
            <person name="Cuomo C."/>
            <person name="Litvintseva A."/>
            <person name="Chen Y."/>
            <person name="Heitman J."/>
            <person name="Sun S."/>
            <person name="Springer D."/>
            <person name="Dromer F."/>
            <person name="Young S.K."/>
            <person name="Zeng Q."/>
            <person name="Gargeya S."/>
            <person name="Fitzgerald M."/>
            <person name="Abouelleil A."/>
            <person name="Alvarado L."/>
            <person name="Berlin A.M."/>
            <person name="Chapman S.B."/>
            <person name="Dewar J."/>
            <person name="Goldberg J."/>
            <person name="Griggs A."/>
            <person name="Gujja S."/>
            <person name="Hansen M."/>
            <person name="Howarth C."/>
            <person name="Imamovic A."/>
            <person name="Larimer J."/>
            <person name="McCowan C."/>
            <person name="Murphy C."/>
            <person name="Pearson M."/>
            <person name="Priest M."/>
            <person name="Roberts A."/>
            <person name="Saif S."/>
            <person name="Shea T."/>
            <person name="Sykes S."/>
            <person name="Wortman J."/>
            <person name="Nusbaum C."/>
            <person name="Birren B."/>
        </authorList>
    </citation>
    <scope>NUCLEOTIDE SEQUENCE [LARGE SCALE GENOMIC DNA]</scope>
    <source>
        <strain evidence="10">CBS 10737</strain>
    </source>
</reference>
<keyword evidence="4 8" id="KW-0812">Transmembrane</keyword>
<dbReference type="OrthoDB" id="3222at2759"/>
<dbReference type="Gene3D" id="1.20.1080.10">
    <property type="entry name" value="Glycerol uptake facilitator protein"/>
    <property type="match status" value="1"/>
</dbReference>
<reference evidence="11" key="4">
    <citation type="submission" date="2024-02" db="EMBL/GenBank/DDBJ databases">
        <title>Comparative genomics of Cryptococcus and Kwoniella reveals pathogenesis evolution and contrasting modes of karyotype evolution via chromosome fusion or intercentromeric recombination.</title>
        <authorList>
            <person name="Coelho M.A."/>
            <person name="David-Palma M."/>
            <person name="Shea T."/>
            <person name="Bowers K."/>
            <person name="McGinley-Smith S."/>
            <person name="Mohammad A.W."/>
            <person name="Gnirke A."/>
            <person name="Yurkov A.M."/>
            <person name="Nowrousian M."/>
            <person name="Sun S."/>
            <person name="Cuomo C.A."/>
            <person name="Heitman J."/>
        </authorList>
    </citation>
    <scope>NUCLEOTIDE SEQUENCE</scope>
    <source>
        <strain evidence="11">CBS 10737</strain>
    </source>
</reference>
<keyword evidence="3 8" id="KW-0813">Transport</keyword>
<keyword evidence="5" id="KW-0677">Repeat</keyword>
<feature type="transmembrane region" description="Helical" evidence="9">
    <location>
        <begin position="93"/>
        <end position="116"/>
    </location>
</feature>
<dbReference type="STRING" id="1296096.A0A1B9HUK0"/>
<dbReference type="PANTHER" id="PTHR19139">
    <property type="entry name" value="AQUAPORIN TRANSPORTER"/>
    <property type="match status" value="1"/>
</dbReference>
<name>A0A1B9HUK0_9TREE</name>
<dbReference type="RefSeq" id="XP_019008160.1">
    <property type="nucleotide sequence ID" value="XM_019158414.1"/>
</dbReference>
<sequence length="297" mass="31785">MTIATSPAMMSHSRAATALPQESPLSEAPHATHDLRKIAKEIQQPSLKSWYKQLHVALIGEFVGTFLFLFFAYAGVTVGKTALGGTPSTTGEYLVFLLFAATSFGASLAINAWIFFRVSGGLFNPAVTVAFVFTGLMHPLKGLAICVIQLLAGISAAGVVAVLTPGKLSADNTLGPNVSILQGLFMEMILTAELILTIFMLAVEKHRGTFIAPIGIGIALFMGHMVGIYYTGAGLNPARSLGPAVIEKEFPSYYWIYWIGPLLGSLVASVFYKVLRIAEYYTANEGQDDDGLAQKTV</sequence>
<feature type="transmembrane region" description="Helical" evidence="9">
    <location>
        <begin position="54"/>
        <end position="73"/>
    </location>
</feature>
<evidence type="ECO:0000256" key="9">
    <source>
        <dbReference type="SAM" id="Phobius"/>
    </source>
</evidence>
<keyword evidence="6 9" id="KW-1133">Transmembrane helix</keyword>
<evidence type="ECO:0000256" key="5">
    <source>
        <dbReference type="ARBA" id="ARBA00022737"/>
    </source>
</evidence>
<dbReference type="InterPro" id="IPR034294">
    <property type="entry name" value="Aquaporin_transptr"/>
</dbReference>
<dbReference type="FunFam" id="1.20.1080.10:FF:000014">
    <property type="entry name" value="Aquaporin 1"/>
    <property type="match status" value="1"/>
</dbReference>
<evidence type="ECO:0000256" key="4">
    <source>
        <dbReference type="ARBA" id="ARBA00022692"/>
    </source>
</evidence>
<dbReference type="Proteomes" id="UP000094020">
    <property type="component" value="Chromosome 2"/>
</dbReference>
<evidence type="ECO:0000313" key="10">
    <source>
        <dbReference type="EMBL" id="OCF46941.1"/>
    </source>
</evidence>
<proteinExistence type="inferred from homology"/>
<keyword evidence="7 9" id="KW-0472">Membrane</keyword>
<dbReference type="GeneID" id="30175084"/>
<accession>A0A1B9HUK0</accession>
<protein>
    <recommendedName>
        <fullName evidence="13">Aquaporin</fullName>
    </recommendedName>
</protein>
<feature type="transmembrane region" description="Helical" evidence="9">
    <location>
        <begin position="252"/>
        <end position="272"/>
    </location>
</feature>
<keyword evidence="12" id="KW-1185">Reference proteome</keyword>
<dbReference type="GO" id="GO:0005886">
    <property type="term" value="C:plasma membrane"/>
    <property type="evidence" value="ECO:0007669"/>
    <property type="project" value="TreeGrafter"/>
</dbReference>
<gene>
    <name evidence="10" type="ORF">I206_06715</name>
    <name evidence="11" type="ORF">I206_102192</name>
</gene>
<evidence type="ECO:0000256" key="8">
    <source>
        <dbReference type="RuleBase" id="RU000477"/>
    </source>
</evidence>
<feature type="transmembrane region" description="Helical" evidence="9">
    <location>
        <begin position="143"/>
        <end position="164"/>
    </location>
</feature>
<dbReference type="Pfam" id="PF00230">
    <property type="entry name" value="MIP"/>
    <property type="match status" value="1"/>
</dbReference>
<evidence type="ECO:0000256" key="3">
    <source>
        <dbReference type="ARBA" id="ARBA00022448"/>
    </source>
</evidence>
<evidence type="ECO:0008006" key="13">
    <source>
        <dbReference type="Google" id="ProtNLM"/>
    </source>
</evidence>